<feature type="compositionally biased region" description="Polar residues" evidence="1">
    <location>
        <begin position="1"/>
        <end position="21"/>
    </location>
</feature>
<evidence type="ECO:0000313" key="4">
    <source>
        <dbReference type="Proteomes" id="UP000011096"/>
    </source>
</evidence>
<organism evidence="2">
    <name type="scientific">Colletotrichum fructicola (strain Nara gc5)</name>
    <name type="common">Anthracnose fungus</name>
    <name type="synonym">Colletotrichum gloeosporioides (strain Nara gc5)</name>
    <dbReference type="NCBI Taxonomy" id="1213859"/>
    <lineage>
        <taxon>Eukaryota</taxon>
        <taxon>Fungi</taxon>
        <taxon>Dikarya</taxon>
        <taxon>Ascomycota</taxon>
        <taxon>Pezizomycotina</taxon>
        <taxon>Sordariomycetes</taxon>
        <taxon>Hypocreomycetidae</taxon>
        <taxon>Glomerellales</taxon>
        <taxon>Glomerellaceae</taxon>
        <taxon>Colletotrichum</taxon>
        <taxon>Colletotrichum gloeosporioides species complex</taxon>
    </lineage>
</organism>
<dbReference type="InParanoid" id="L2FG64"/>
<name>L2FG64_COLFN</name>
<protein>
    <recommendedName>
        <fullName evidence="5">F-box domain-containing protein</fullName>
    </recommendedName>
</protein>
<evidence type="ECO:0000313" key="3">
    <source>
        <dbReference type="EMBL" id="KAF4483182.1"/>
    </source>
</evidence>
<dbReference type="EMBL" id="KB021201">
    <property type="protein sequence ID" value="ELA25031.1"/>
    <property type="molecule type" value="Genomic_DNA"/>
</dbReference>
<dbReference type="Proteomes" id="UP000011096">
    <property type="component" value="Unassembled WGS sequence"/>
</dbReference>
<dbReference type="HOGENOM" id="CLU_1184933_0_0_1"/>
<evidence type="ECO:0000256" key="1">
    <source>
        <dbReference type="SAM" id="MobiDB-lite"/>
    </source>
</evidence>
<dbReference type="OrthoDB" id="4840822at2759"/>
<accession>L2FG64</accession>
<dbReference type="STRING" id="1213859.L2FG64"/>
<evidence type="ECO:0008006" key="5">
    <source>
        <dbReference type="Google" id="ProtNLM"/>
    </source>
</evidence>
<dbReference type="AlphaFoldDB" id="L2FG64"/>
<reference evidence="2" key="1">
    <citation type="submission" date="2012-08" db="EMBL/GenBank/DDBJ databases">
        <title>Genome analysis of Colletotrichum orbiculare and Colletotrichum fructicola.</title>
        <authorList>
            <person name="Gan P.H.P."/>
            <person name="Ikeda K."/>
            <person name="Irieda H."/>
            <person name="Narusaka M."/>
            <person name="O'Connell R.J."/>
            <person name="Narusaka Y."/>
            <person name="Takano Y."/>
            <person name="Kubo Y."/>
            <person name="Shirasu K."/>
        </authorList>
    </citation>
    <scope>NUCLEOTIDE SEQUENCE</scope>
    <source>
        <strain evidence="2">Nara gc5</strain>
    </source>
</reference>
<sequence length="234" mass="26286">MNVRSESSETTGKVLESTTRNAAGVSKETGHANKTTECQTHRTSTTKFTGWSELPTELRLAVLDEAAGTDAKRRRFPELSMVCKEWQVFFEGFLYDSFNLLREEEVAYFCNIMHGHRCGLVKKIHLHVELEKYVPEDYGVAEDETTIHLNNQAFSRNLLSLFKTLSGWQGCGGLSLELSASSPSDTLHAWPNFRLKNLDVNNLHDLNGTDTAKKRAGRTDQPTEPWPCADAYDG</sequence>
<evidence type="ECO:0000313" key="2">
    <source>
        <dbReference type="EMBL" id="ELA25031.1"/>
    </source>
</evidence>
<proteinExistence type="predicted"/>
<feature type="region of interest" description="Disordered" evidence="1">
    <location>
        <begin position="1"/>
        <end position="40"/>
    </location>
</feature>
<dbReference type="EMBL" id="ANPB02000005">
    <property type="protein sequence ID" value="KAF4483182.1"/>
    <property type="molecule type" value="Genomic_DNA"/>
</dbReference>
<gene>
    <name evidence="2" type="ORF">CGGC5_13717</name>
    <name evidence="3" type="ORF">CGGC5_v009104</name>
</gene>
<feature type="region of interest" description="Disordered" evidence="1">
    <location>
        <begin position="209"/>
        <end position="234"/>
    </location>
</feature>
<reference evidence="3 4" key="2">
    <citation type="submission" date="2012-08" db="EMBL/GenBank/DDBJ databases">
        <authorList>
            <person name="Gan P.H.P."/>
            <person name="Ikeda K."/>
            <person name="Irieda H."/>
            <person name="Narusaka M."/>
            <person name="O'Connell R.J."/>
            <person name="Narusaka Y."/>
            <person name="Takano Y."/>
            <person name="Kubo Y."/>
            <person name="Shirasu K."/>
        </authorList>
    </citation>
    <scope>NUCLEOTIDE SEQUENCE [LARGE SCALE GENOMIC DNA]</scope>
    <source>
        <strain evidence="3 4">Nara gc5</strain>
    </source>
</reference>
<keyword evidence="4" id="KW-1185">Reference proteome</keyword>
<reference evidence="3 4" key="3">
    <citation type="submission" date="2020-04" db="EMBL/GenBank/DDBJ databases">
        <title>Genome sequencing and assembly of multiple isolates from the Colletotrichum gloeosporioides species complex.</title>
        <authorList>
            <person name="Gan P."/>
            <person name="Shirasu K."/>
        </authorList>
    </citation>
    <scope>NUCLEOTIDE SEQUENCE [LARGE SCALE GENOMIC DNA]</scope>
    <source>
        <strain evidence="3 4">Nara gc5</strain>
    </source>
</reference>